<comment type="caution">
    <text evidence="1">The sequence shown here is derived from an EMBL/GenBank/DDBJ whole genome shotgun (WGS) entry which is preliminary data.</text>
</comment>
<organism evidence="1 2">
    <name type="scientific">Takifugu flavidus</name>
    <name type="common">sansaifugu</name>
    <dbReference type="NCBI Taxonomy" id="433684"/>
    <lineage>
        <taxon>Eukaryota</taxon>
        <taxon>Metazoa</taxon>
        <taxon>Chordata</taxon>
        <taxon>Craniata</taxon>
        <taxon>Vertebrata</taxon>
        <taxon>Euteleostomi</taxon>
        <taxon>Actinopterygii</taxon>
        <taxon>Neopterygii</taxon>
        <taxon>Teleostei</taxon>
        <taxon>Neoteleostei</taxon>
        <taxon>Acanthomorphata</taxon>
        <taxon>Eupercaria</taxon>
        <taxon>Tetraodontiformes</taxon>
        <taxon>Tetradontoidea</taxon>
        <taxon>Tetraodontidae</taxon>
        <taxon>Takifugu</taxon>
    </lineage>
</organism>
<gene>
    <name evidence="1" type="ORF">D4764_06G0012300</name>
</gene>
<keyword evidence="2" id="KW-1185">Reference proteome</keyword>
<proteinExistence type="predicted"/>
<evidence type="ECO:0000313" key="2">
    <source>
        <dbReference type="Proteomes" id="UP000324091"/>
    </source>
</evidence>
<dbReference type="EMBL" id="RHFK02000019">
    <property type="protein sequence ID" value="TWW59700.1"/>
    <property type="molecule type" value="Genomic_DNA"/>
</dbReference>
<sequence>MRLADFSPPFFVKKEQSVLSTRSVGYASWLQPAMFALTPKTQRPLKRHNVPLTQGTGEVFQNRTALLLIVLLPFYGQQEFGMLRSCKKRE</sequence>
<name>A0A5C6N223_9TELE</name>
<accession>A0A5C6N223</accession>
<reference evidence="1 2" key="1">
    <citation type="submission" date="2019-04" db="EMBL/GenBank/DDBJ databases">
        <title>Chromosome genome assembly for Takifugu flavidus.</title>
        <authorList>
            <person name="Xiao S."/>
        </authorList>
    </citation>
    <scope>NUCLEOTIDE SEQUENCE [LARGE SCALE GENOMIC DNA]</scope>
    <source>
        <strain evidence="1">HTHZ2018</strain>
        <tissue evidence="1">Muscle</tissue>
    </source>
</reference>
<protein>
    <submittedName>
        <fullName evidence="1">Uncharacterized protein</fullName>
    </submittedName>
</protein>
<dbReference type="Proteomes" id="UP000324091">
    <property type="component" value="Chromosome 6"/>
</dbReference>
<evidence type="ECO:0000313" key="1">
    <source>
        <dbReference type="EMBL" id="TWW59700.1"/>
    </source>
</evidence>
<dbReference type="AlphaFoldDB" id="A0A5C6N223"/>